<dbReference type="RefSeq" id="WP_092835402.1">
    <property type="nucleotide sequence ID" value="NZ_FOVP01000004.1"/>
</dbReference>
<keyword evidence="1" id="KW-0472">Membrane</keyword>
<feature type="transmembrane region" description="Helical" evidence="1">
    <location>
        <begin position="78"/>
        <end position="95"/>
    </location>
</feature>
<dbReference type="OrthoDB" id="9806874at2"/>
<evidence type="ECO:0000313" key="3">
    <source>
        <dbReference type="Proteomes" id="UP000198599"/>
    </source>
</evidence>
<feature type="transmembrane region" description="Helical" evidence="1">
    <location>
        <begin position="115"/>
        <end position="134"/>
    </location>
</feature>
<evidence type="ECO:0000313" key="2">
    <source>
        <dbReference type="EMBL" id="SFN54367.1"/>
    </source>
</evidence>
<dbReference type="Proteomes" id="UP000198599">
    <property type="component" value="Unassembled WGS sequence"/>
</dbReference>
<name>A0A1I4ZVY8_9RHOB</name>
<accession>A0A1I4ZVY8</accession>
<protein>
    <submittedName>
        <fullName evidence="2">Uncharacterized membrane protein</fullName>
    </submittedName>
</protein>
<reference evidence="3" key="1">
    <citation type="submission" date="2016-10" db="EMBL/GenBank/DDBJ databases">
        <authorList>
            <person name="Varghese N."/>
            <person name="Submissions S."/>
        </authorList>
    </citation>
    <scope>NUCLEOTIDE SEQUENCE [LARGE SCALE GENOMIC DNA]</scope>
    <source>
        <strain evidence="3">DSM 28463</strain>
    </source>
</reference>
<gene>
    <name evidence="2" type="ORF">SAMN04487859_104161</name>
</gene>
<keyword evidence="1" id="KW-0812">Transmembrane</keyword>
<keyword evidence="1" id="KW-1133">Transmembrane helix</keyword>
<sequence length="239" mass="26203">MSWTDLFTHFNRLDLAALLLLFGSWAFIGLLIDNAPKSWPSVSGLMAQYRREWMVEMITRDPRIFDAHILGTLRQGTSFLASATLIAIGGSLALLGDLDQVIGIAGDLTPGQEPLVVWEVKILVILLFLANAFLKFVWSNRLFGYCAVLMAAVPNDASDPRALIRARKAGEINITAARGFNRGLRSLYFALATAAWILGSEALLLATAVTILLLLRREFASQSRAVLMQPDTGDSHTQS</sequence>
<keyword evidence="3" id="KW-1185">Reference proteome</keyword>
<dbReference type="STRING" id="1005928.SAMN04487859_104161"/>
<dbReference type="AlphaFoldDB" id="A0A1I4ZVY8"/>
<proteinExistence type="predicted"/>
<feature type="transmembrane region" description="Helical" evidence="1">
    <location>
        <begin position="187"/>
        <end position="215"/>
    </location>
</feature>
<dbReference type="EMBL" id="FOVP01000004">
    <property type="protein sequence ID" value="SFN54367.1"/>
    <property type="molecule type" value="Genomic_DNA"/>
</dbReference>
<organism evidence="2 3">
    <name type="scientific">Roseovarius lutimaris</name>
    <dbReference type="NCBI Taxonomy" id="1005928"/>
    <lineage>
        <taxon>Bacteria</taxon>
        <taxon>Pseudomonadati</taxon>
        <taxon>Pseudomonadota</taxon>
        <taxon>Alphaproteobacteria</taxon>
        <taxon>Rhodobacterales</taxon>
        <taxon>Roseobacteraceae</taxon>
        <taxon>Roseovarius</taxon>
    </lineage>
</organism>
<dbReference type="InterPro" id="IPR006747">
    <property type="entry name" value="DUF599"/>
</dbReference>
<evidence type="ECO:0000256" key="1">
    <source>
        <dbReference type="SAM" id="Phobius"/>
    </source>
</evidence>
<feature type="transmembrane region" description="Helical" evidence="1">
    <location>
        <begin position="15"/>
        <end position="32"/>
    </location>
</feature>
<dbReference type="Pfam" id="PF04654">
    <property type="entry name" value="DUF599"/>
    <property type="match status" value="1"/>
</dbReference>